<feature type="compositionally biased region" description="Basic residues" evidence="1">
    <location>
        <begin position="184"/>
        <end position="193"/>
    </location>
</feature>
<proteinExistence type="evidence at transcript level"/>
<dbReference type="EMBL" id="OM964862">
    <property type="protein sequence ID" value="WAS27892.1"/>
    <property type="molecule type" value="mRNA"/>
</dbReference>
<organism evidence="2">
    <name type="scientific">Lonicera caerulea</name>
    <dbReference type="NCBI Taxonomy" id="134520"/>
    <lineage>
        <taxon>Eukaryota</taxon>
        <taxon>Viridiplantae</taxon>
        <taxon>Streptophyta</taxon>
        <taxon>Embryophyta</taxon>
        <taxon>Tracheophyta</taxon>
        <taxon>Spermatophyta</taxon>
        <taxon>Magnoliopsida</taxon>
        <taxon>eudicotyledons</taxon>
        <taxon>Gunneridae</taxon>
        <taxon>Pentapetalae</taxon>
        <taxon>asterids</taxon>
        <taxon>campanulids</taxon>
        <taxon>Dipsacales</taxon>
        <taxon>Caprifoliaceae</taxon>
        <taxon>Lonicera</taxon>
    </lineage>
</organism>
<protein>
    <submittedName>
        <fullName evidence="2">BHLH2</fullName>
    </submittedName>
</protein>
<accession>A0A9E9GEC6</accession>
<feature type="region of interest" description="Disordered" evidence="1">
    <location>
        <begin position="1"/>
        <end position="68"/>
    </location>
</feature>
<dbReference type="AlphaFoldDB" id="A0A9E9GEC6"/>
<name>A0A9E9GEC6_9DIPS</name>
<sequence>MAQQGRNEASKIGSLEIKEDRSSRSRSNGTTTLQELFNRSTRQRSNNSEEVSSSPLRIPPGHSTSSPTLELYRTAMRQRRSRLRYINPKGELDYYIPTKADLESPRRLELLCDRIREIDLISESPHLTGGEIRRASNSFSEPKLLQELAQLRAPDQKRKSGILFCLKRWICFPWGRVQADKAGKKTKSSRKRGGKIEEALPDMEISSPMMPEDERSTDLCNRISTRHSSDLTLYPSSTESSPSDSHECWKGIPKVCLGKGKID</sequence>
<feature type="region of interest" description="Disordered" evidence="1">
    <location>
        <begin position="182"/>
        <end position="216"/>
    </location>
</feature>
<evidence type="ECO:0000313" key="2">
    <source>
        <dbReference type="EMBL" id="WAS27892.1"/>
    </source>
</evidence>
<reference evidence="2" key="1">
    <citation type="submission" date="2022-03" db="EMBL/GenBank/DDBJ databases">
        <authorList>
            <person name="Sun Y."/>
        </authorList>
    </citation>
    <scope>NUCLEOTIDE SEQUENCE</scope>
</reference>
<evidence type="ECO:0000256" key="1">
    <source>
        <dbReference type="SAM" id="MobiDB-lite"/>
    </source>
</evidence>
<feature type="compositionally biased region" description="Polar residues" evidence="1">
    <location>
        <begin position="28"/>
        <end position="55"/>
    </location>
</feature>